<feature type="signal peptide" evidence="1">
    <location>
        <begin position="1"/>
        <end position="39"/>
    </location>
</feature>
<organism evidence="2 3">
    <name type="scientific">Nadsonia fulvescens var. elongata DSM 6958</name>
    <dbReference type="NCBI Taxonomy" id="857566"/>
    <lineage>
        <taxon>Eukaryota</taxon>
        <taxon>Fungi</taxon>
        <taxon>Dikarya</taxon>
        <taxon>Ascomycota</taxon>
        <taxon>Saccharomycotina</taxon>
        <taxon>Dipodascomycetes</taxon>
        <taxon>Dipodascales</taxon>
        <taxon>Dipodascales incertae sedis</taxon>
        <taxon>Nadsonia</taxon>
    </lineage>
</organism>
<keyword evidence="1" id="KW-0732">Signal</keyword>
<dbReference type="GO" id="GO:0033617">
    <property type="term" value="P:mitochondrial respiratory chain complex IV assembly"/>
    <property type="evidence" value="ECO:0007669"/>
    <property type="project" value="InterPro"/>
</dbReference>
<dbReference type="PANTHER" id="PTHR40020">
    <property type="entry name" value="CYTOCHROME C OXIDASE ASSEMBLY FACTOR 2"/>
    <property type="match status" value="1"/>
</dbReference>
<evidence type="ECO:0000256" key="1">
    <source>
        <dbReference type="SAM" id="SignalP"/>
    </source>
</evidence>
<dbReference type="PANTHER" id="PTHR40020:SF1">
    <property type="entry name" value="CYTOCHROME C OXIDASE ASSEMBLY FACTOR 2"/>
    <property type="match status" value="1"/>
</dbReference>
<dbReference type="AlphaFoldDB" id="A0A1E3PLJ8"/>
<reference evidence="2 3" key="1">
    <citation type="journal article" date="2016" name="Proc. Natl. Acad. Sci. U.S.A.">
        <title>Comparative genomics of biotechnologically important yeasts.</title>
        <authorList>
            <person name="Riley R."/>
            <person name="Haridas S."/>
            <person name="Wolfe K.H."/>
            <person name="Lopes M.R."/>
            <person name="Hittinger C.T."/>
            <person name="Goeker M."/>
            <person name="Salamov A.A."/>
            <person name="Wisecaver J.H."/>
            <person name="Long T.M."/>
            <person name="Calvey C.H."/>
            <person name="Aerts A.L."/>
            <person name="Barry K.W."/>
            <person name="Choi C."/>
            <person name="Clum A."/>
            <person name="Coughlan A.Y."/>
            <person name="Deshpande S."/>
            <person name="Douglass A.P."/>
            <person name="Hanson S.J."/>
            <person name="Klenk H.-P."/>
            <person name="LaButti K.M."/>
            <person name="Lapidus A."/>
            <person name="Lindquist E.A."/>
            <person name="Lipzen A.M."/>
            <person name="Meier-Kolthoff J.P."/>
            <person name="Ohm R.A."/>
            <person name="Otillar R.P."/>
            <person name="Pangilinan J.L."/>
            <person name="Peng Y."/>
            <person name="Rokas A."/>
            <person name="Rosa C.A."/>
            <person name="Scheuner C."/>
            <person name="Sibirny A.A."/>
            <person name="Slot J.C."/>
            <person name="Stielow J.B."/>
            <person name="Sun H."/>
            <person name="Kurtzman C.P."/>
            <person name="Blackwell M."/>
            <person name="Grigoriev I.V."/>
            <person name="Jeffries T.W."/>
        </authorList>
    </citation>
    <scope>NUCLEOTIDE SEQUENCE [LARGE SCALE GENOMIC DNA]</scope>
    <source>
        <strain evidence="2 3">DSM 6958</strain>
    </source>
</reference>
<dbReference type="InterPro" id="IPR031459">
    <property type="entry name" value="Coa2"/>
</dbReference>
<protein>
    <submittedName>
        <fullName evidence="2">Uncharacterized protein</fullName>
    </submittedName>
</protein>
<sequence length="98" mass="10784">MFIKAATRTRLTTSLFSTTFLIAVFTVAAPSLFPCPVSTFDSDSPNKNQCELQANQVNVLTSEEMQSQKKTSSLSCEGLIIQHVQWDSKTIVVSPRDA</sequence>
<dbReference type="Pfam" id="PF17051">
    <property type="entry name" value="COA2"/>
    <property type="match status" value="1"/>
</dbReference>
<gene>
    <name evidence="2" type="ORF">NADFUDRAFT_82175</name>
</gene>
<evidence type="ECO:0000313" key="2">
    <source>
        <dbReference type="EMBL" id="ODQ66316.1"/>
    </source>
</evidence>
<keyword evidence="3" id="KW-1185">Reference proteome</keyword>
<feature type="chain" id="PRO_5009133894" evidence="1">
    <location>
        <begin position="40"/>
        <end position="98"/>
    </location>
</feature>
<dbReference type="GO" id="GO:0005759">
    <property type="term" value="C:mitochondrial matrix"/>
    <property type="evidence" value="ECO:0007669"/>
    <property type="project" value="TreeGrafter"/>
</dbReference>
<accession>A0A1E3PLJ8</accession>
<proteinExistence type="predicted"/>
<evidence type="ECO:0000313" key="3">
    <source>
        <dbReference type="Proteomes" id="UP000095009"/>
    </source>
</evidence>
<dbReference type="Proteomes" id="UP000095009">
    <property type="component" value="Unassembled WGS sequence"/>
</dbReference>
<name>A0A1E3PLJ8_9ASCO</name>
<dbReference type="EMBL" id="KV454408">
    <property type="protein sequence ID" value="ODQ66316.1"/>
    <property type="molecule type" value="Genomic_DNA"/>
</dbReference>